<feature type="transmembrane region" description="Helical" evidence="2">
    <location>
        <begin position="1291"/>
        <end position="1312"/>
    </location>
</feature>
<proteinExistence type="predicted"/>
<keyword evidence="2" id="KW-0812">Transmembrane</keyword>
<evidence type="ECO:0000259" key="3">
    <source>
        <dbReference type="PROSITE" id="PS50878"/>
    </source>
</evidence>
<dbReference type="OrthoDB" id="6624020at2759"/>
<feature type="compositionally biased region" description="Acidic residues" evidence="1">
    <location>
        <begin position="649"/>
        <end position="664"/>
    </location>
</feature>
<reference evidence="4 5" key="1">
    <citation type="submission" date="2020-02" db="EMBL/GenBank/DDBJ databases">
        <authorList>
            <person name="Ferguson B K."/>
        </authorList>
    </citation>
    <scope>NUCLEOTIDE SEQUENCE [LARGE SCALE GENOMIC DNA]</scope>
</reference>
<dbReference type="PROSITE" id="PS00134">
    <property type="entry name" value="TRYPSIN_HIS"/>
    <property type="match status" value="1"/>
</dbReference>
<dbReference type="InterPro" id="IPR000477">
    <property type="entry name" value="RT_dom"/>
</dbReference>
<dbReference type="InterPro" id="IPR001254">
    <property type="entry name" value="Trypsin_dom"/>
</dbReference>
<feature type="region of interest" description="Disordered" evidence="1">
    <location>
        <begin position="686"/>
        <end position="717"/>
    </location>
</feature>
<dbReference type="InterPro" id="IPR018114">
    <property type="entry name" value="TRYPSIN_HIS"/>
</dbReference>
<feature type="compositionally biased region" description="Low complexity" evidence="1">
    <location>
        <begin position="321"/>
        <end position="335"/>
    </location>
</feature>
<dbReference type="GO" id="GO:0004252">
    <property type="term" value="F:serine-type endopeptidase activity"/>
    <property type="evidence" value="ECO:0007669"/>
    <property type="project" value="InterPro"/>
</dbReference>
<evidence type="ECO:0000313" key="4">
    <source>
        <dbReference type="EMBL" id="CAB0038775.1"/>
    </source>
</evidence>
<organism evidence="4 5">
    <name type="scientific">Trichogramma brassicae</name>
    <dbReference type="NCBI Taxonomy" id="86971"/>
    <lineage>
        <taxon>Eukaryota</taxon>
        <taxon>Metazoa</taxon>
        <taxon>Ecdysozoa</taxon>
        <taxon>Arthropoda</taxon>
        <taxon>Hexapoda</taxon>
        <taxon>Insecta</taxon>
        <taxon>Pterygota</taxon>
        <taxon>Neoptera</taxon>
        <taxon>Endopterygota</taxon>
        <taxon>Hymenoptera</taxon>
        <taxon>Apocrita</taxon>
        <taxon>Proctotrupomorpha</taxon>
        <taxon>Chalcidoidea</taxon>
        <taxon>Trichogrammatidae</taxon>
        <taxon>Trichogramma</taxon>
    </lineage>
</organism>
<dbReference type="SUPFAM" id="SSF50494">
    <property type="entry name" value="Trypsin-like serine proteases"/>
    <property type="match status" value="1"/>
</dbReference>
<keyword evidence="2" id="KW-1133">Transmembrane helix</keyword>
<name>A0A6H5IMQ6_9HYME</name>
<dbReference type="GO" id="GO:0006508">
    <property type="term" value="P:proteolysis"/>
    <property type="evidence" value="ECO:0007669"/>
    <property type="project" value="InterPro"/>
</dbReference>
<dbReference type="InterPro" id="IPR009003">
    <property type="entry name" value="Peptidase_S1_PA"/>
</dbReference>
<accession>A0A6H5IMQ6</accession>
<evidence type="ECO:0000256" key="2">
    <source>
        <dbReference type="SAM" id="Phobius"/>
    </source>
</evidence>
<gene>
    <name evidence="4" type="ORF">TBRA_LOCUS10543</name>
</gene>
<feature type="domain" description="Reverse transcriptase" evidence="3">
    <location>
        <begin position="759"/>
        <end position="978"/>
    </location>
</feature>
<evidence type="ECO:0000313" key="5">
    <source>
        <dbReference type="Proteomes" id="UP000479190"/>
    </source>
</evidence>
<keyword evidence="2" id="KW-0472">Membrane</keyword>
<feature type="region of interest" description="Disordered" evidence="1">
    <location>
        <begin position="303"/>
        <end position="335"/>
    </location>
</feature>
<dbReference type="PANTHER" id="PTHR33332">
    <property type="entry name" value="REVERSE TRANSCRIPTASE DOMAIN-CONTAINING PROTEIN"/>
    <property type="match status" value="1"/>
</dbReference>
<dbReference type="EMBL" id="CADCXV010000925">
    <property type="protein sequence ID" value="CAB0038775.1"/>
    <property type="molecule type" value="Genomic_DNA"/>
</dbReference>
<dbReference type="Gene3D" id="2.40.10.10">
    <property type="entry name" value="Trypsin-like serine proteases"/>
    <property type="match status" value="1"/>
</dbReference>
<dbReference type="InterPro" id="IPR043504">
    <property type="entry name" value="Peptidase_S1_PA_chymotrypsin"/>
</dbReference>
<protein>
    <recommendedName>
        <fullName evidence="3">Reverse transcriptase domain-containing protein</fullName>
    </recommendedName>
</protein>
<feature type="compositionally biased region" description="Low complexity" evidence="1">
    <location>
        <begin position="687"/>
        <end position="696"/>
    </location>
</feature>
<evidence type="ECO:0000256" key="1">
    <source>
        <dbReference type="SAM" id="MobiDB-lite"/>
    </source>
</evidence>
<feature type="region of interest" description="Disordered" evidence="1">
    <location>
        <begin position="1515"/>
        <end position="1538"/>
    </location>
</feature>
<feature type="region of interest" description="Disordered" evidence="1">
    <location>
        <begin position="643"/>
        <end position="666"/>
    </location>
</feature>
<dbReference type="Pfam" id="PF00078">
    <property type="entry name" value="RVT_1"/>
    <property type="match status" value="1"/>
</dbReference>
<dbReference type="Pfam" id="PF00089">
    <property type="entry name" value="Trypsin"/>
    <property type="match status" value="1"/>
</dbReference>
<dbReference type="Proteomes" id="UP000479190">
    <property type="component" value="Unassembled WGS sequence"/>
</dbReference>
<keyword evidence="5" id="KW-1185">Reference proteome</keyword>
<feature type="region of interest" description="Disordered" evidence="1">
    <location>
        <begin position="1071"/>
        <end position="1117"/>
    </location>
</feature>
<sequence>MILSRFAAIAYRNYNNDGYVVQRRPLTKILRVRLKRLCLQACDLLKQAYNVMNRTMLHQLRHCVQRMCKRKSERKKCRYRHRLEPITIPVRLSSSSCVYVSECKARAFCLLYIYEACRRKSSSPRPSNIVKDARSRLPHSHEVSIRFAGRHICGGVIIAPRYVLSAAHCFHNRVTTSSPGGSGGVRLPVQAYKYMSVVSGFNGDLSSSGNPHGIGNVTTYEDVMYELTDVWISDIALVTVSIMCTRSSSRKYRIPRWSSLSSCRTRTCASASIPRAASASGPRPWTASEASRCCCCRAPTASASCAKSNSGRPRGRETGLTRPRTTTRSADTRARPSTTACDLRGFQRNSNVMVPRGARMSQIELQMTVDNREIHFNHARRFQSKEIRCTCIIRERTALVVMCIVGAARAILPIILMLCMDIIHGARVYIQKSQMNLKYHLSLDKKPIEEFLETTPQQNRNNNVDKNPTVAVNENGTLSSQPLKVAILDVGHETDVPNINLALKPKAEFGTDSEKESPAAPEVIEEVLKITPQQINNNNVDENPTAWLLNDSLENDLTNDFNFDLNEVMDYGTRLRKHMATVGLTLKLQDDEVFKLSRFMGHNPDVHLSIYRQQLAVNDITQVSKWLEYASYDFIETDDGGRMRVTEETSSDIEEDDTSLDDGGESLLMQNEPVDYLDNIDTIQQASTSSTSTSESNPVQTPSSTSTSESYRVQTPLTRKNEKKLLDKLKSYLQLLNPDGALSIHVCRQDSVLLTKHPSDVRTTVMTATSATLIICYIPLYSPHRAIIRALRSLVSRVNRPTSSIAESLIDLRICTRTRYCGLNNCIFTSNKMCKVLWVKQMGDLVYGVLDFTTDDGPESYEVTAGVPQGSVLGPILWNVMYDAILRLNFDGDVRIVGFADDIAVVAVAKHLWQIEHDLNAAILQVRGALQALSLQTADQKTEALLITSRKKVETITITVGDHSIRSSPSIRYLGVHIDAKLKFDHHLRTVSAKAAGVIGALAKIMPNSGGPRSSRRKLPHLEHTAAQKRAYIRQAESAHRRACLRVIGGRPHVSYEATYVLAGIPPLGPSRGRASAALQPPPRGRKGRGTLGNAKQVAGSMGPVEEGPMDAPTDPKYQSVDREEARRAELPPHAALDRAWLLQNTIADATTTIKALNARSAPHPSRMRSTCFITARDSAKKERDYTPCSTSCNNGVRLRFIAARQPLTYLPDGSDFRVISLTETERRSGRVDEAGVAAKRHLNERHAVFCKFFYKSGRSRGSVCLRSLEHKEICVSKLYKQTGPRLRPDLYHIGPVAFGSLIMPFLLYTAIFRLANCVGTRASTIPAAAIASPGLFPRCFNCCHGACYGVVKKVHRHVFRSSGASRATPASSTRPEASFGLRQRNHTKVAAIGQNYIRRKKSNQRFFVSSCVNTLDNLFETILKFYFNTRFGVHIRQTNDPTNKKLKCEHISRLKIQFESRRWDFYARERLYVIFGHAAATAKAHYSAVYTKLHRPLYTSEWYLRVEFNRITRGAPGTSNNKQQRQHKQQQYKDSVI</sequence>
<feature type="compositionally biased region" description="Polar residues" evidence="1">
    <location>
        <begin position="697"/>
        <end position="717"/>
    </location>
</feature>
<dbReference type="PROSITE" id="PS50878">
    <property type="entry name" value="RT_POL"/>
    <property type="match status" value="1"/>
</dbReference>